<reference evidence="2" key="1">
    <citation type="submission" date="2021-05" db="EMBL/GenBank/DDBJ databases">
        <authorList>
            <person name="Alioto T."/>
            <person name="Alioto T."/>
            <person name="Gomez Garrido J."/>
        </authorList>
    </citation>
    <scope>NUCLEOTIDE SEQUENCE</scope>
</reference>
<dbReference type="EMBL" id="HBUE01271515">
    <property type="protein sequence ID" value="CAG6564182.1"/>
    <property type="molecule type" value="Transcribed_RNA"/>
</dbReference>
<dbReference type="EMBL" id="HBUE01120662">
    <property type="protein sequence ID" value="CAG6492345.1"/>
    <property type="molecule type" value="Transcribed_RNA"/>
</dbReference>
<evidence type="ECO:0000256" key="1">
    <source>
        <dbReference type="SAM" id="MobiDB-lite"/>
    </source>
</evidence>
<dbReference type="EMBL" id="HBUE01166203">
    <property type="protein sequence ID" value="CAG6512721.1"/>
    <property type="molecule type" value="Transcribed_RNA"/>
</dbReference>
<accession>A0A8D8CG15</accession>
<dbReference type="EMBL" id="HBUE01120664">
    <property type="protein sequence ID" value="CAG6492348.1"/>
    <property type="molecule type" value="Transcribed_RNA"/>
</dbReference>
<protein>
    <submittedName>
        <fullName evidence="2">(northern house mosquito) hypothetical protein</fullName>
    </submittedName>
</protein>
<feature type="region of interest" description="Disordered" evidence="1">
    <location>
        <begin position="1"/>
        <end position="32"/>
    </location>
</feature>
<dbReference type="AlphaFoldDB" id="A0A8D8CG15"/>
<evidence type="ECO:0000313" key="2">
    <source>
        <dbReference type="EMBL" id="CAG6492348.1"/>
    </source>
</evidence>
<sequence>MSAGGGSAEDPPAHDHPVRGGRDGVAPAARDPRLDRRHRLVYGLVLPLQSVLPAGKTARNVARHDLADPVALFGDHLAHPGDRHRRQSVSTVHALRLPGALPNHDTLDILLRPVAVLQRNDAAQLPVFARARRGVHLHVHLAPRRSDLLPVSHLLQPVRRRERGLRADLLSVRAQSDHNQLALLPAAAVRGPDRSVRVWDRVHGRVLSALSPEHLVETEEAVRSGSGNGWGEQCERLPDRGFRREHQGLKFTSSN</sequence>
<feature type="compositionally biased region" description="Basic and acidic residues" evidence="1">
    <location>
        <begin position="11"/>
        <end position="22"/>
    </location>
</feature>
<name>A0A8D8CG15_CULPI</name>
<dbReference type="EMBL" id="HBUE01120666">
    <property type="protein sequence ID" value="CAG6492352.1"/>
    <property type="molecule type" value="Transcribed_RNA"/>
</dbReference>
<organism evidence="2">
    <name type="scientific">Culex pipiens</name>
    <name type="common">House mosquito</name>
    <dbReference type="NCBI Taxonomy" id="7175"/>
    <lineage>
        <taxon>Eukaryota</taxon>
        <taxon>Metazoa</taxon>
        <taxon>Ecdysozoa</taxon>
        <taxon>Arthropoda</taxon>
        <taxon>Hexapoda</taxon>
        <taxon>Insecta</taxon>
        <taxon>Pterygota</taxon>
        <taxon>Neoptera</taxon>
        <taxon>Endopterygota</taxon>
        <taxon>Diptera</taxon>
        <taxon>Nematocera</taxon>
        <taxon>Culicoidea</taxon>
        <taxon>Culicidae</taxon>
        <taxon>Culicinae</taxon>
        <taxon>Culicini</taxon>
        <taxon>Culex</taxon>
        <taxon>Culex</taxon>
    </lineage>
</organism>
<proteinExistence type="predicted"/>